<keyword evidence="2" id="KW-1185">Reference proteome</keyword>
<gene>
    <name evidence="1" type="ORF">CLV97_12457</name>
</gene>
<dbReference type="Proteomes" id="UP000237797">
    <property type="component" value="Unassembled WGS sequence"/>
</dbReference>
<dbReference type="RefSeq" id="WP_106346067.1">
    <property type="nucleotide sequence ID" value="NZ_PVNE01000024.1"/>
</dbReference>
<protein>
    <submittedName>
        <fullName evidence="1">SPP1 family predicted phage head-tail adaptor</fullName>
    </submittedName>
</protein>
<name>A0A2T0LC82_9BACL</name>
<dbReference type="Pfam" id="PF05521">
    <property type="entry name" value="Phage_HCP"/>
    <property type="match status" value="1"/>
</dbReference>
<dbReference type="OrthoDB" id="9808209at2"/>
<evidence type="ECO:0000313" key="1">
    <source>
        <dbReference type="EMBL" id="PRX39519.1"/>
    </source>
</evidence>
<dbReference type="EMBL" id="PVNE01000024">
    <property type="protein sequence ID" value="PRX39519.1"/>
    <property type="molecule type" value="Genomic_DNA"/>
</dbReference>
<reference evidence="1 2" key="1">
    <citation type="submission" date="2018-03" db="EMBL/GenBank/DDBJ databases">
        <title>Genomic Encyclopedia of Archaeal and Bacterial Type Strains, Phase II (KMG-II): from individual species to whole genera.</title>
        <authorList>
            <person name="Goeker M."/>
        </authorList>
    </citation>
    <scope>NUCLEOTIDE SEQUENCE [LARGE SCALE GENOMIC DNA]</scope>
    <source>
        <strain evidence="1 2">DSM 44946</strain>
    </source>
</reference>
<comment type="caution">
    <text evidence="1">The sequence shown here is derived from an EMBL/GenBank/DDBJ whole genome shotgun (WGS) entry which is preliminary data.</text>
</comment>
<proteinExistence type="predicted"/>
<dbReference type="InterPro" id="IPR038666">
    <property type="entry name" value="SSP1_head-tail_sf"/>
</dbReference>
<organism evidence="1 2">
    <name type="scientific">Planifilum fimeticola</name>
    <dbReference type="NCBI Taxonomy" id="201975"/>
    <lineage>
        <taxon>Bacteria</taxon>
        <taxon>Bacillati</taxon>
        <taxon>Bacillota</taxon>
        <taxon>Bacilli</taxon>
        <taxon>Bacillales</taxon>
        <taxon>Thermoactinomycetaceae</taxon>
        <taxon>Planifilum</taxon>
    </lineage>
</organism>
<accession>A0A2T0LC82</accession>
<sequence length="110" mass="12747">MRISDLRHRITFQRKTTIRDPEGNVLETWVDVVTVWAAVEPMSIRWKEFLQAAAINAERYTLFRIRYRIGITPDMRISYGGQQYNIVHVVDIAGRHQELHIIAKDVVAGG</sequence>
<evidence type="ECO:0000313" key="2">
    <source>
        <dbReference type="Proteomes" id="UP000237797"/>
    </source>
</evidence>
<dbReference type="Gene3D" id="2.40.10.270">
    <property type="entry name" value="Bacteriophage SPP1 head-tail adaptor protein"/>
    <property type="match status" value="1"/>
</dbReference>
<dbReference type="AlphaFoldDB" id="A0A2T0LC82"/>
<dbReference type="NCBIfam" id="TIGR01563">
    <property type="entry name" value="gp16_SPP1"/>
    <property type="match status" value="1"/>
</dbReference>
<dbReference type="InterPro" id="IPR008767">
    <property type="entry name" value="Phage_SPP1_head-tail_adaptor"/>
</dbReference>